<keyword evidence="1" id="KW-0805">Transcription regulation</keyword>
<keyword evidence="4" id="KW-0238">DNA-binding</keyword>
<dbReference type="Pfam" id="PF12833">
    <property type="entry name" value="HTH_18"/>
    <property type="match status" value="1"/>
</dbReference>
<proteinExistence type="predicted"/>
<dbReference type="PANTHER" id="PTHR43130:SF11">
    <property type="entry name" value="TRANSCRIPTIONAL REGULATORY PROTEIN"/>
    <property type="match status" value="1"/>
</dbReference>
<keyword evidence="2" id="KW-0804">Transcription</keyword>
<evidence type="ECO:0000313" key="4">
    <source>
        <dbReference type="EMBL" id="SKC12555.1"/>
    </source>
</evidence>
<dbReference type="InterPro" id="IPR029062">
    <property type="entry name" value="Class_I_gatase-like"/>
</dbReference>
<evidence type="ECO:0000256" key="2">
    <source>
        <dbReference type="ARBA" id="ARBA00023163"/>
    </source>
</evidence>
<dbReference type="STRING" id="439228.SAMN06295920_12121"/>
<dbReference type="PROSITE" id="PS01124">
    <property type="entry name" value="HTH_ARAC_FAMILY_2"/>
    <property type="match status" value="1"/>
</dbReference>
<dbReference type="InterPro" id="IPR009057">
    <property type="entry name" value="Homeodomain-like_sf"/>
</dbReference>
<accession>A0A1T5GVY1</accession>
<dbReference type="EMBL" id="FUYM01000021">
    <property type="protein sequence ID" value="SKC12555.1"/>
    <property type="molecule type" value="Genomic_DNA"/>
</dbReference>
<dbReference type="Proteomes" id="UP000189818">
    <property type="component" value="Unassembled WGS sequence"/>
</dbReference>
<dbReference type="SUPFAM" id="SSF46689">
    <property type="entry name" value="Homeodomain-like"/>
    <property type="match status" value="2"/>
</dbReference>
<dbReference type="Gene3D" id="3.40.50.880">
    <property type="match status" value="1"/>
</dbReference>
<reference evidence="5" key="1">
    <citation type="submission" date="2017-02" db="EMBL/GenBank/DDBJ databases">
        <authorList>
            <person name="Varghese N."/>
            <person name="Submissions S."/>
        </authorList>
    </citation>
    <scope>NUCLEOTIDE SEQUENCE [LARGE SCALE GENOMIC DNA]</scope>
    <source>
        <strain evidence="5">UM2</strain>
    </source>
</reference>
<protein>
    <submittedName>
        <fullName evidence="4">Transcriptional regulator GlxA family, contains an amidase domain and an AraC-type DNA-binding HTH domain</fullName>
    </submittedName>
</protein>
<feature type="domain" description="HTH araC/xylS-type" evidence="3">
    <location>
        <begin position="218"/>
        <end position="316"/>
    </location>
</feature>
<dbReference type="InterPro" id="IPR018060">
    <property type="entry name" value="HTH_AraC"/>
</dbReference>
<evidence type="ECO:0000259" key="3">
    <source>
        <dbReference type="PROSITE" id="PS01124"/>
    </source>
</evidence>
<dbReference type="GO" id="GO:0043565">
    <property type="term" value="F:sequence-specific DNA binding"/>
    <property type="evidence" value="ECO:0007669"/>
    <property type="project" value="InterPro"/>
</dbReference>
<sequence length="334" mass="35575">MLATTILALETALASSVTITIDVLAMANHVCRAEGRPPAFDVRLTGPGAHLFRPFLAFPEARHEAAELFVIPAQGFSKADDYVERLARPDVVAAQGIVAEAIEGGAQVASSCTGTLLLAGTGALDNRRATTAWWLAPTVQELFPAVLLDTTELVTTDGPFTTAGAAMAQMDLMVGLVARHAGAEIAEGCARRMLLDERRSQIPYMAVGLLAASSESVERAVAWARPRLGQGIGVSDIAAATAQSPRTFSRRVTEATGLSPIQFLQQLRVEEAVKLIETTALPFEEIACRVGYADPSTLRGLIRRGGGLGPRELRARARSRRARERLPLTRGIAS</sequence>
<dbReference type="GO" id="GO:0003700">
    <property type="term" value="F:DNA-binding transcription factor activity"/>
    <property type="evidence" value="ECO:0007669"/>
    <property type="project" value="InterPro"/>
</dbReference>
<name>A0A1T5GVY1_9SPHN</name>
<dbReference type="Gene3D" id="1.10.10.60">
    <property type="entry name" value="Homeodomain-like"/>
    <property type="match status" value="1"/>
</dbReference>
<dbReference type="SMART" id="SM00342">
    <property type="entry name" value="HTH_ARAC"/>
    <property type="match status" value="1"/>
</dbReference>
<dbReference type="InterPro" id="IPR052158">
    <property type="entry name" value="INH-QAR"/>
</dbReference>
<organism evidence="4 5">
    <name type="scientific">Rhizorhabdus histidinilytica</name>
    <dbReference type="NCBI Taxonomy" id="439228"/>
    <lineage>
        <taxon>Bacteria</taxon>
        <taxon>Pseudomonadati</taxon>
        <taxon>Pseudomonadota</taxon>
        <taxon>Alphaproteobacteria</taxon>
        <taxon>Sphingomonadales</taxon>
        <taxon>Sphingomonadaceae</taxon>
        <taxon>Rhizorhabdus</taxon>
    </lineage>
</organism>
<dbReference type="RefSeq" id="WP_079651013.1">
    <property type="nucleotide sequence ID" value="NZ_FUYM01000021.1"/>
</dbReference>
<keyword evidence="5" id="KW-1185">Reference proteome</keyword>
<dbReference type="AlphaFoldDB" id="A0A1T5GVY1"/>
<dbReference type="OrthoDB" id="186587at2"/>
<dbReference type="SUPFAM" id="SSF52317">
    <property type="entry name" value="Class I glutamine amidotransferase-like"/>
    <property type="match status" value="1"/>
</dbReference>
<evidence type="ECO:0000313" key="5">
    <source>
        <dbReference type="Proteomes" id="UP000189818"/>
    </source>
</evidence>
<dbReference type="PANTHER" id="PTHR43130">
    <property type="entry name" value="ARAC-FAMILY TRANSCRIPTIONAL REGULATOR"/>
    <property type="match status" value="1"/>
</dbReference>
<evidence type="ECO:0000256" key="1">
    <source>
        <dbReference type="ARBA" id="ARBA00023015"/>
    </source>
</evidence>
<gene>
    <name evidence="4" type="ORF">SAMN06295920_12121</name>
</gene>